<organism evidence="3 4">
    <name type="scientific">Legionella massiliensis</name>
    <dbReference type="NCBI Taxonomy" id="1034943"/>
    <lineage>
        <taxon>Bacteria</taxon>
        <taxon>Pseudomonadati</taxon>
        <taxon>Pseudomonadota</taxon>
        <taxon>Gammaproteobacteria</taxon>
        <taxon>Legionellales</taxon>
        <taxon>Legionellaceae</taxon>
        <taxon>Legionella</taxon>
    </lineage>
</organism>
<feature type="domain" description="BON" evidence="2">
    <location>
        <begin position="34"/>
        <end position="101"/>
    </location>
</feature>
<feature type="chain" id="PRO_5009743980" evidence="1">
    <location>
        <begin position="20"/>
        <end position="101"/>
    </location>
</feature>
<dbReference type="Pfam" id="PF04972">
    <property type="entry name" value="BON"/>
    <property type="match status" value="1"/>
</dbReference>
<evidence type="ECO:0000313" key="3">
    <source>
        <dbReference type="EMBL" id="CDZ77425.1"/>
    </source>
</evidence>
<dbReference type="eggNOG" id="COG2823">
    <property type="taxonomic scope" value="Bacteria"/>
</dbReference>
<dbReference type="PANTHER" id="PTHR34606:SF16">
    <property type="entry name" value="BON DOMAIN-CONTAINING PROTEIN"/>
    <property type="match status" value="1"/>
</dbReference>
<reference evidence="3 4" key="1">
    <citation type="submission" date="2014-06" db="EMBL/GenBank/DDBJ databases">
        <authorList>
            <person name="Urmite Genomes Urmite Genomes"/>
        </authorList>
    </citation>
    <scope>NUCLEOTIDE SEQUENCE [LARGE SCALE GENOMIC DNA]</scope>
</reference>
<dbReference type="EMBL" id="CCSB01000002">
    <property type="protein sequence ID" value="CDZ77425.1"/>
    <property type="molecule type" value="Genomic_DNA"/>
</dbReference>
<dbReference type="PANTHER" id="PTHR34606">
    <property type="entry name" value="BON DOMAIN-CONTAINING PROTEIN"/>
    <property type="match status" value="1"/>
</dbReference>
<dbReference type="InterPro" id="IPR051686">
    <property type="entry name" value="Lipoprotein_DolP"/>
</dbReference>
<feature type="signal peptide" evidence="1">
    <location>
        <begin position="1"/>
        <end position="19"/>
    </location>
</feature>
<name>A0A078KSN5_9GAMM</name>
<dbReference type="SMART" id="SM00749">
    <property type="entry name" value="BON"/>
    <property type="match status" value="1"/>
</dbReference>
<evidence type="ECO:0000259" key="2">
    <source>
        <dbReference type="PROSITE" id="PS50914"/>
    </source>
</evidence>
<dbReference type="Proteomes" id="UP000044071">
    <property type="component" value="Unassembled WGS sequence"/>
</dbReference>
<keyword evidence="1" id="KW-0732">Signal</keyword>
<proteinExistence type="predicted"/>
<evidence type="ECO:0000256" key="1">
    <source>
        <dbReference type="SAM" id="SignalP"/>
    </source>
</evidence>
<keyword evidence="4" id="KW-1185">Reference proteome</keyword>
<dbReference type="RefSeq" id="WP_043873965.1">
    <property type="nucleotide sequence ID" value="NZ_CCVW01000002.1"/>
</dbReference>
<dbReference type="STRING" id="1034943.BN59_01708"/>
<gene>
    <name evidence="3" type="primary">osmY_1</name>
    <name evidence="3" type="ORF">BN59_01708</name>
</gene>
<protein>
    <submittedName>
        <fullName evidence="3">Osmotically-inducible protein Y</fullName>
    </submittedName>
</protein>
<dbReference type="PROSITE" id="PS51257">
    <property type="entry name" value="PROKAR_LIPOPROTEIN"/>
    <property type="match status" value="1"/>
</dbReference>
<sequence length="101" mass="10684">MLKVLKIFVLAFSVLSIIACSPTPTSESTGQYIDSSALTTKVKAELVDKLGTKGLTIKVKTFKDQVQLSGFVSSAAVKQRAGALAGNIMGVKRVINDLVVK</sequence>
<evidence type="ECO:0000313" key="4">
    <source>
        <dbReference type="Proteomes" id="UP000044071"/>
    </source>
</evidence>
<dbReference type="Gene3D" id="3.30.1340.30">
    <property type="match status" value="1"/>
</dbReference>
<dbReference type="InterPro" id="IPR014004">
    <property type="entry name" value="Transpt-assoc_nodulatn_dom_bac"/>
</dbReference>
<dbReference type="PROSITE" id="PS50914">
    <property type="entry name" value="BON"/>
    <property type="match status" value="1"/>
</dbReference>
<dbReference type="OrthoDB" id="7360581at2"/>
<dbReference type="AlphaFoldDB" id="A0A078KSN5"/>
<accession>A0A078KSN5</accession>
<dbReference type="InterPro" id="IPR007055">
    <property type="entry name" value="BON_dom"/>
</dbReference>